<dbReference type="AlphaFoldDB" id="A0A1S8AQX0"/>
<evidence type="ECO:0000313" key="2">
    <source>
        <dbReference type="EMBL" id="OLZ39060.1"/>
    </source>
</evidence>
<comment type="caution">
    <text evidence="2">The sequence shown here is derived from an EMBL/GenBank/DDBJ whole genome shotgun (WGS) entry which is preliminary data.</text>
</comment>
<evidence type="ECO:0000256" key="1">
    <source>
        <dbReference type="SAM" id="Coils"/>
    </source>
</evidence>
<keyword evidence="4" id="KW-1185">Reference proteome</keyword>
<feature type="coiled-coil region" evidence="1">
    <location>
        <begin position="260"/>
        <end position="317"/>
    </location>
</feature>
<accession>A0A1S8AQX0</accession>
<dbReference type="EMBL" id="LWLN01000003">
    <property type="protein sequence ID" value="OLZ39146.1"/>
    <property type="molecule type" value="Genomic_DNA"/>
</dbReference>
<keyword evidence="1" id="KW-0175">Coiled coil</keyword>
<dbReference type="Proteomes" id="UP000189370">
    <property type="component" value="Unassembled WGS sequence"/>
</dbReference>
<dbReference type="STRING" id="301967.A6E15_19030"/>
<protein>
    <submittedName>
        <fullName evidence="2">Uncharacterized protein</fullName>
    </submittedName>
</protein>
<organism evidence="2 4">
    <name type="scientific">Natrinema saccharevitans</name>
    <dbReference type="NCBI Taxonomy" id="301967"/>
    <lineage>
        <taxon>Archaea</taxon>
        <taxon>Methanobacteriati</taxon>
        <taxon>Methanobacteriota</taxon>
        <taxon>Stenosarchaea group</taxon>
        <taxon>Halobacteria</taxon>
        <taxon>Halobacteriales</taxon>
        <taxon>Natrialbaceae</taxon>
        <taxon>Natrinema</taxon>
    </lineage>
</organism>
<reference evidence="4" key="1">
    <citation type="submission" date="2016-04" db="EMBL/GenBank/DDBJ databases">
        <authorList>
            <person name="Chen S.-C."/>
            <person name="Lai M.-C."/>
        </authorList>
    </citation>
    <scope>NUCLEOTIDE SEQUENCE [LARGE SCALE GENOMIC DNA]</scope>
    <source>
        <strain evidence="4">AB14</strain>
    </source>
</reference>
<name>A0A1S8AQX0_9EURY</name>
<evidence type="ECO:0000313" key="4">
    <source>
        <dbReference type="Proteomes" id="UP000189370"/>
    </source>
</evidence>
<reference evidence="2" key="2">
    <citation type="submission" date="2016-04" db="EMBL/GenBank/DDBJ databases">
        <authorList>
            <person name="Evans L.H."/>
            <person name="Alamgir A."/>
            <person name="Owens N."/>
            <person name="Weber N.D."/>
            <person name="Virtaneva K."/>
            <person name="Barbian K."/>
            <person name="Babar A."/>
            <person name="Rosenke K."/>
        </authorList>
    </citation>
    <scope>NUCLEOTIDE SEQUENCE [LARGE SCALE GENOMIC DNA]</scope>
    <source>
        <strain evidence="2">AB14</strain>
    </source>
</reference>
<evidence type="ECO:0000313" key="3">
    <source>
        <dbReference type="EMBL" id="OLZ39146.1"/>
    </source>
</evidence>
<dbReference type="RefSeq" id="WP_245800694.1">
    <property type="nucleotide sequence ID" value="NZ_LWLN01000003.1"/>
</dbReference>
<proteinExistence type="predicted"/>
<gene>
    <name evidence="2" type="ORF">A6E15_19030</name>
    <name evidence="3" type="ORF">A6E15_19475</name>
</gene>
<dbReference type="EMBL" id="LWLN01000003">
    <property type="protein sequence ID" value="OLZ39060.1"/>
    <property type="molecule type" value="Genomic_DNA"/>
</dbReference>
<sequence>MREPSGNRIQDNADEDLAGVTTSGTIVIEQLSYDSDVVDRQTVETSEQLCLGVSVGKKCHEAAGVSLSPGFYRIYPEGQPANGYPISVGDPQQQIQTITSDLEDRAGQLTQRGERIVELATQEKIVRKTTSTYSKNGTAGKFNLSVPKDVNTLQVQAYTPAAEDMNITDVENASFEDLQQIANLETYNESFYITPAPESVDVPANETSIRAVEVNSIPFQGIDKSLNKSEWLRNLLENETYADIASDYLEPPSEMNSTEIEDLHSELSDLADENENLRERLTDREDINVTLDPDQNTDKLKAEIEALRQEITQIEGGLNTGDPETDIGDGTVDATIPFDGDLAPDGASVVANNVQTGETTTVSEEYWSVNKRTGRSDQLVIEDFPIDADTAQIAFGITASSEDGQNIADTQVPITNPAFSGNALALQAIDVTTVMPGPSESVTVEPTVGSDSVGIESVNATVRGPDGERPTTNPAADEVRFETNGAGSYQIQLTITDANGQQWSETVSIQAIEETVSQDPSIRAIDGFTGPLALAGDGLEGGSVDTSGSELEVAAISPRDNIPSSLHVYAEGISNNHQDITVNLLKETGEGEPEQARRNAKVFVHVTELPKDTVAYREGNQPLGIGSDTAYGGAHPSDRGDAHVIKTHTSDDGSVTIEVHKDPGFFTSAFYDVQTTVPILLPRPSALSPLATVGSAVLPILEVAVDLVATLASLVAEPATTVTIDAPVDGLAAAHGGTISA</sequence>